<comment type="caution">
    <text evidence="1">The sequence shown here is derived from an EMBL/GenBank/DDBJ whole genome shotgun (WGS) entry which is preliminary data.</text>
</comment>
<organism evidence="1 2">
    <name type="scientific">Aspergillus melleus</name>
    <dbReference type="NCBI Taxonomy" id="138277"/>
    <lineage>
        <taxon>Eukaryota</taxon>
        <taxon>Fungi</taxon>
        <taxon>Dikarya</taxon>
        <taxon>Ascomycota</taxon>
        <taxon>Pezizomycotina</taxon>
        <taxon>Eurotiomycetes</taxon>
        <taxon>Eurotiomycetidae</taxon>
        <taxon>Eurotiales</taxon>
        <taxon>Aspergillaceae</taxon>
        <taxon>Aspergillus</taxon>
        <taxon>Aspergillus subgen. Circumdati</taxon>
    </lineage>
</organism>
<dbReference type="Proteomes" id="UP001177260">
    <property type="component" value="Unassembled WGS sequence"/>
</dbReference>
<sequence>MDRLEEGSIKSNLPPLFVNDGLLDAEQVRFLRPTDPHATSMEEVRRRLREDGYVFLKGLLPRADVLKAREQYFQYLSSTGLLKPGSAPVDGIFDPAQDKSDYPGIGVGVISPSNVLSAKFTELAIKAHAEPWYKDDFCQHPVFTDYISKLTGWGDNTHNIKRTMLRNNTPGNKAIGVHYDYIFLRHGEESVLTAWVPIGDVKINGGGLIYLEKGHEVGAQIEQEFTAKAKLCGMTTEEAKNAFNQNMTASGALTDGPREFGLQHNRPWLVTAYEAGDVVLHNAYTIHASTINHDEGNVIRLGTDLRFVDSSKPWDKQRWDKVFEMDDGL</sequence>
<proteinExistence type="predicted"/>
<accession>A0ACC3BD75</accession>
<dbReference type="EMBL" id="JAOPJF010000006">
    <property type="protein sequence ID" value="KAK1148715.1"/>
    <property type="molecule type" value="Genomic_DNA"/>
</dbReference>
<evidence type="ECO:0000313" key="2">
    <source>
        <dbReference type="Proteomes" id="UP001177260"/>
    </source>
</evidence>
<protein>
    <submittedName>
        <fullName evidence="1">Uncharacterized protein</fullName>
    </submittedName>
</protein>
<keyword evidence="2" id="KW-1185">Reference proteome</keyword>
<name>A0ACC3BD75_9EURO</name>
<evidence type="ECO:0000313" key="1">
    <source>
        <dbReference type="EMBL" id="KAK1148715.1"/>
    </source>
</evidence>
<reference evidence="1 2" key="1">
    <citation type="journal article" date="2023" name="ACS Omega">
        <title>Identification of the Neoaspergillic Acid Biosynthesis Gene Cluster by Establishing an In Vitro CRISPR-Ribonucleoprotein Genetic System in Aspergillus melleus.</title>
        <authorList>
            <person name="Yuan B."/>
            <person name="Grau M.F."/>
            <person name="Murata R.M."/>
            <person name="Torok T."/>
            <person name="Venkateswaran K."/>
            <person name="Stajich J.E."/>
            <person name="Wang C.C.C."/>
        </authorList>
    </citation>
    <scope>NUCLEOTIDE SEQUENCE [LARGE SCALE GENOMIC DNA]</scope>
    <source>
        <strain evidence="1 2">IMV 1140</strain>
    </source>
</reference>
<gene>
    <name evidence="1" type="ORF">N8T08_008600</name>
</gene>